<sequence>MYSRKLLLSTKPLRLKASQIWTGEVLTLWIRRLSLL</sequence>
<name>A0A8F3ER62_9VIRU</name>
<accession>A0A8F3ER62</accession>
<proteinExistence type="predicted"/>
<dbReference type="EMBL" id="MW962341">
    <property type="protein sequence ID" value="QWY93786.1"/>
    <property type="molecule type" value="Genomic_RNA"/>
</dbReference>
<organism evidence="1">
    <name type="scientific">Green Sichuan pepper nepovirus satellite</name>
    <dbReference type="NCBI Taxonomy" id="2851655"/>
    <lineage>
        <taxon>Viruses</taxon>
        <taxon>unclassified satellites</taxon>
        <taxon>RNA satellites</taxon>
    </lineage>
</organism>
<evidence type="ECO:0000313" key="1">
    <source>
        <dbReference type="EMBL" id="QWY93786.1"/>
    </source>
</evidence>
<protein>
    <submittedName>
        <fullName evidence="1">Uncharacterized protein</fullName>
    </submittedName>
</protein>
<reference evidence="1" key="1">
    <citation type="submission" date="2021-04" db="EMBL/GenBank/DDBJ databases">
        <title>Spatial virome analysis of Zanthoxylum armatum trees affected with the flower yellowing disease.</title>
        <authorList>
            <person name="Cao M."/>
            <person name="Zhang S."/>
        </authorList>
    </citation>
    <scope>NUCLEOTIDE SEQUENCE</scope>
    <source>
        <strain evidence="1">SaYN1-DS</strain>
    </source>
</reference>